<reference evidence="1" key="2">
    <citation type="submission" date="2025-09" db="UniProtKB">
        <authorList>
            <consortium name="Ensembl"/>
        </authorList>
    </citation>
    <scope>IDENTIFICATION</scope>
</reference>
<dbReference type="InParanoid" id="A0A674K1X3"/>
<dbReference type="Ensembl" id="ENSTMTT00000028645.1">
    <property type="protein sequence ID" value="ENSTMTP00000027655.1"/>
    <property type="gene ID" value="ENSTMTG00000020150.1"/>
</dbReference>
<dbReference type="PANTHER" id="PTHR45913">
    <property type="entry name" value="EPM2A-INTERACTING PROTEIN 1"/>
    <property type="match status" value="1"/>
</dbReference>
<sequence length="663" mass="75628">MAKASKMEMDIRKVFKQPMPENAPECDAEMVPEKLPAAKKSRTWKEENRKFQEQWETRFLVFLKPANSISEQVAVCAVCKKEIRQIKMYAMQRHYNTHAGEVEQNYRGEFQRRKLLSDAKTELERQQEPPRDFLKKADQLLVATFKVALLLGQARKSFDEGELVKKIVLAVQPENMLFRELPLSNDMLQRSTRDLANFLQNEIAEKVAASPFYSLCLVESLDVMKNPKIIVCVRFFDCALCCFTEGVLCQVSLTDRPTGKHIFQCVQARMQECRVSFDNLCGLTADGAAARQGAQAEVLNCFQKSCPQKLFLFHWFVHQEVLASKASMESMDEVESVVKKCISAVNTSGVNKERFATLCDTGSATHKVLLNYNLVHWLSFNDNVQELFELRGELIEVLNAVSPELSQKLQDPEVHGGLLFLKEFLPKLASLTLELQIPQLTIFDRVEVIHTFRMTIADIVQQLQENRDFSVFSELSGFLSCQDESVQRKVGLAVTKYLRILSEDLENCFSEGNFFRQYTFVTDPFSNSGSGFLAADKLTALRDRLASFASLDVRNLQYLMVHMRNNARMKTYFSQPGVTVQQFWLKVYLSEDTYRPLAKVALLFLSLFSTTGLCERAFSALHCLKGKSRNGLTDANLEASLLVSQETRDPADFPFQELLNFCR</sequence>
<dbReference type="AlphaFoldDB" id="A0A674K1X3"/>
<reference evidence="1" key="1">
    <citation type="submission" date="2025-08" db="UniProtKB">
        <authorList>
            <consortium name="Ensembl"/>
        </authorList>
    </citation>
    <scope>IDENTIFICATION</scope>
</reference>
<dbReference type="GeneID" id="112102482"/>
<gene>
    <name evidence="1" type="primary">LOC112102482</name>
</gene>
<evidence type="ECO:0000313" key="1">
    <source>
        <dbReference type="Ensembl" id="ENSTMTP00000027655.1"/>
    </source>
</evidence>
<keyword evidence="2" id="KW-1185">Reference proteome</keyword>
<name>A0A674K1X3_9SAUR</name>
<proteinExistence type="predicted"/>
<dbReference type="InterPro" id="IPR012337">
    <property type="entry name" value="RNaseH-like_sf"/>
</dbReference>
<organism evidence="1 2">
    <name type="scientific">Terrapene triunguis</name>
    <name type="common">Three-toed box turtle</name>
    <dbReference type="NCBI Taxonomy" id="2587831"/>
    <lineage>
        <taxon>Eukaryota</taxon>
        <taxon>Metazoa</taxon>
        <taxon>Chordata</taxon>
        <taxon>Craniata</taxon>
        <taxon>Vertebrata</taxon>
        <taxon>Euteleostomi</taxon>
        <taxon>Archelosauria</taxon>
        <taxon>Testudinata</taxon>
        <taxon>Testudines</taxon>
        <taxon>Cryptodira</taxon>
        <taxon>Durocryptodira</taxon>
        <taxon>Testudinoidea</taxon>
        <taxon>Emydidae</taxon>
        <taxon>Terrapene</taxon>
    </lineage>
</organism>
<dbReference type="GeneTree" id="ENSGT00950000182812"/>
<dbReference type="PANTHER" id="PTHR45913:SF19">
    <property type="entry name" value="LOW QUALITY PROTEIN: ZINC FINGER BED DOMAIN-CONTAINING PROTEIN 5-LIKE"/>
    <property type="match status" value="1"/>
</dbReference>
<dbReference type="RefSeq" id="XP_029767507.1">
    <property type="nucleotide sequence ID" value="XM_029911647.1"/>
</dbReference>
<protein>
    <submittedName>
        <fullName evidence="1">SCAN domain-containing protein 3-like</fullName>
    </submittedName>
</protein>
<dbReference type="Proteomes" id="UP000472274">
    <property type="component" value="Unplaced"/>
</dbReference>
<dbReference type="SUPFAM" id="SSF53098">
    <property type="entry name" value="Ribonuclease H-like"/>
    <property type="match status" value="1"/>
</dbReference>
<accession>A0A674K1X3</accession>
<evidence type="ECO:0000313" key="2">
    <source>
        <dbReference type="Proteomes" id="UP000472274"/>
    </source>
</evidence>